<reference evidence="2" key="1">
    <citation type="submission" date="2009-07" db="EMBL/GenBank/DDBJ databases">
        <authorList>
            <consortium name="US DOE Joint Genome Institute (JGI-PGF)"/>
            <person name="Lucas S."/>
            <person name="Copeland A."/>
            <person name="Lapidus A."/>
            <person name="Glavina del Rio T."/>
            <person name="Tice H."/>
            <person name="Bruce D."/>
            <person name="Goodwin L."/>
            <person name="Pitluck S."/>
            <person name="Larimer F."/>
            <person name="Land M.L."/>
            <person name="Mouttaki H."/>
            <person name="He Z."/>
            <person name="Zhou J."/>
            <person name="Hemme C.L."/>
        </authorList>
    </citation>
    <scope>NUCLEOTIDE SEQUENCE</scope>
    <source>
        <strain evidence="2">DSM 2782</strain>
    </source>
</reference>
<comment type="caution">
    <text evidence="2">The sequence shown here is derived from an EMBL/GenBank/DDBJ whole genome shotgun (WGS) entry which is preliminary data.</text>
</comment>
<dbReference type="AlphaFoldDB" id="F1THB5"/>
<name>F1THB5_9FIRM</name>
<reference evidence="2" key="2">
    <citation type="submission" date="2011-01" db="EMBL/GenBank/DDBJ databases">
        <title>The Non-contiguous Finished genome of Clostridium papyrosolvens.</title>
        <authorList>
            <person name="Lucas S."/>
            <person name="Copeland A."/>
            <person name="Lapidus A."/>
            <person name="Cheng J.-F."/>
            <person name="Goodwin L."/>
            <person name="Pitluck S."/>
            <person name="Misra M."/>
            <person name="Chertkov O."/>
            <person name="Detter J.C."/>
            <person name="Han C."/>
            <person name="Tapia R."/>
            <person name="Land M."/>
            <person name="Hauser L."/>
            <person name="Kyrpides N."/>
            <person name="Ivanova N."/>
            <person name="Pagani I."/>
            <person name="Mouttaki H."/>
            <person name="He Z."/>
            <person name="Zhou J."/>
            <person name="Hemme C.L."/>
            <person name="Woyke T."/>
        </authorList>
    </citation>
    <scope>NUCLEOTIDE SEQUENCE [LARGE SCALE GENOMIC DNA]</scope>
    <source>
        <strain evidence="2">DSM 2782</strain>
    </source>
</reference>
<keyword evidence="1" id="KW-1133">Transmembrane helix</keyword>
<evidence type="ECO:0000313" key="3">
    <source>
        <dbReference type="Proteomes" id="UP000003860"/>
    </source>
</evidence>
<feature type="transmembrane region" description="Helical" evidence="1">
    <location>
        <begin position="32"/>
        <end position="51"/>
    </location>
</feature>
<organism evidence="2 3">
    <name type="scientific">Ruminiclostridium papyrosolvens DSM 2782</name>
    <dbReference type="NCBI Taxonomy" id="588581"/>
    <lineage>
        <taxon>Bacteria</taxon>
        <taxon>Bacillati</taxon>
        <taxon>Bacillota</taxon>
        <taxon>Clostridia</taxon>
        <taxon>Eubacteriales</taxon>
        <taxon>Oscillospiraceae</taxon>
        <taxon>Ruminiclostridium</taxon>
    </lineage>
</organism>
<keyword evidence="1" id="KW-0472">Membrane</keyword>
<accession>F1THB5</accession>
<dbReference type="RefSeq" id="WP_004621766.1">
    <property type="nucleotide sequence ID" value="NZ_ACXX02000016.1"/>
</dbReference>
<gene>
    <name evidence="2" type="ORF">Cpap_0412</name>
</gene>
<sequence>MNSNQKDKKAKFNMLSSAICNMADLPKKMIKYATPAALLLIILGTVFFIINRTSNSYSIIFDSTAKSFITNSFYLLCEFLIAAFVIDIVIKKKA</sequence>
<dbReference type="EMBL" id="ACXX02000016">
    <property type="protein sequence ID" value="EGD46118.1"/>
    <property type="molecule type" value="Genomic_DNA"/>
</dbReference>
<protein>
    <submittedName>
        <fullName evidence="2">Uncharacterized protein</fullName>
    </submittedName>
</protein>
<evidence type="ECO:0000256" key="1">
    <source>
        <dbReference type="SAM" id="Phobius"/>
    </source>
</evidence>
<evidence type="ECO:0000313" key="2">
    <source>
        <dbReference type="EMBL" id="EGD46118.1"/>
    </source>
</evidence>
<dbReference type="OrthoDB" id="1739789at2"/>
<proteinExistence type="predicted"/>
<dbReference type="Proteomes" id="UP000003860">
    <property type="component" value="Unassembled WGS sequence"/>
</dbReference>
<keyword evidence="3" id="KW-1185">Reference proteome</keyword>
<dbReference type="eggNOG" id="ENOG5033YIK">
    <property type="taxonomic scope" value="Bacteria"/>
</dbReference>
<keyword evidence="1" id="KW-0812">Transmembrane</keyword>
<feature type="transmembrane region" description="Helical" evidence="1">
    <location>
        <begin position="71"/>
        <end position="90"/>
    </location>
</feature>